<dbReference type="PANTHER" id="PTHR30309:SF0">
    <property type="entry name" value="GLYCEROL-3-PHOSPHATE ACYLTRANSFERASE-RELATED"/>
    <property type="match status" value="1"/>
</dbReference>
<keyword evidence="3 10" id="KW-0808">Transferase</keyword>
<feature type="transmembrane region" description="Helical" evidence="10">
    <location>
        <begin position="12"/>
        <end position="33"/>
    </location>
</feature>
<evidence type="ECO:0000256" key="2">
    <source>
        <dbReference type="ARBA" id="ARBA00022516"/>
    </source>
</evidence>
<proteinExistence type="inferred from homology"/>
<dbReference type="SMART" id="SM01207">
    <property type="entry name" value="G3P_acyltransf"/>
    <property type="match status" value="1"/>
</dbReference>
<dbReference type="NCBIfam" id="TIGR00023">
    <property type="entry name" value="glycerol-3-phosphate 1-O-acyltransferase PlsY"/>
    <property type="match status" value="1"/>
</dbReference>
<comment type="subunit">
    <text evidence="10">Probably interacts with PlsX.</text>
</comment>
<evidence type="ECO:0000256" key="5">
    <source>
        <dbReference type="ARBA" id="ARBA00022989"/>
    </source>
</evidence>
<evidence type="ECO:0000256" key="6">
    <source>
        <dbReference type="ARBA" id="ARBA00023098"/>
    </source>
</evidence>
<keyword evidence="12" id="KW-1185">Reference proteome</keyword>
<reference evidence="11" key="2">
    <citation type="submission" date="2020-09" db="EMBL/GenBank/DDBJ databases">
        <authorList>
            <person name="Sun Q."/>
            <person name="Kim S."/>
        </authorList>
    </citation>
    <scope>NUCLEOTIDE SEQUENCE</scope>
    <source>
        <strain evidence="11">KCTC 42651</strain>
    </source>
</reference>
<accession>A0A919CQP0</accession>
<keyword evidence="5 10" id="KW-1133">Transmembrane helix</keyword>
<comment type="function">
    <text evidence="10">Catalyzes the transfer of an acyl group from acyl-phosphate (acyl-PO(4)) to glycerol-3-phosphate (G3P) to form lysophosphatidic acid (LPA). This enzyme utilizes acyl-phosphate as fatty acyl donor, but not acyl-CoA or acyl-ACP.</text>
</comment>
<keyword evidence="8 10" id="KW-0594">Phospholipid biosynthesis</keyword>
<evidence type="ECO:0000256" key="8">
    <source>
        <dbReference type="ARBA" id="ARBA00023209"/>
    </source>
</evidence>
<feature type="transmembrane region" description="Helical" evidence="10">
    <location>
        <begin position="63"/>
        <end position="83"/>
    </location>
</feature>
<evidence type="ECO:0000256" key="1">
    <source>
        <dbReference type="ARBA" id="ARBA00022475"/>
    </source>
</evidence>
<comment type="similarity">
    <text evidence="10">Belongs to the PlsY family.</text>
</comment>
<evidence type="ECO:0000313" key="12">
    <source>
        <dbReference type="Proteomes" id="UP000630353"/>
    </source>
</evidence>
<comment type="caution">
    <text evidence="11">The sequence shown here is derived from an EMBL/GenBank/DDBJ whole genome shotgun (WGS) entry which is preliminary data.</text>
</comment>
<sequence length="211" mass="22202">MPDPMGSFAYTWPFYAGFALAYLLGSIPFGLVLTRLAGLGDIRSIGSGNIGATNVLRTGNKKLAAATLILDGAKGAVAVLIAWQFGPDMAVLAAAGAILGHCFPVWLRFKGGKGVATTVGTWLALSWPVGLIVCASWLVVAAVTRYSSLAALIALALAPVAAWHFEGPQFAELGAFIAVLVWIRHHENIRRLLRGQEGRISFGGSKNKGET</sequence>
<evidence type="ECO:0000256" key="4">
    <source>
        <dbReference type="ARBA" id="ARBA00022692"/>
    </source>
</evidence>
<dbReference type="Pfam" id="PF02660">
    <property type="entry name" value="G3P_acyltransf"/>
    <property type="match status" value="1"/>
</dbReference>
<dbReference type="Proteomes" id="UP000630353">
    <property type="component" value="Unassembled WGS sequence"/>
</dbReference>
<comment type="subcellular location">
    <subcellularLocation>
        <location evidence="10">Cell membrane</location>
        <topology evidence="10">Multi-pass membrane protein</topology>
    </subcellularLocation>
</comment>
<name>A0A919CQP0_9PROT</name>
<evidence type="ECO:0000256" key="10">
    <source>
        <dbReference type="HAMAP-Rule" id="MF_01043"/>
    </source>
</evidence>
<keyword evidence="11" id="KW-0012">Acyltransferase</keyword>
<dbReference type="EMBL" id="BMZS01000004">
    <property type="protein sequence ID" value="GHD49479.1"/>
    <property type="molecule type" value="Genomic_DNA"/>
</dbReference>
<dbReference type="GO" id="GO:0043772">
    <property type="term" value="F:acyl-phosphate glycerol-3-phosphate acyltransferase activity"/>
    <property type="evidence" value="ECO:0007669"/>
    <property type="project" value="UniProtKB-UniRule"/>
</dbReference>
<keyword evidence="4 10" id="KW-0812">Transmembrane</keyword>
<dbReference type="HAMAP" id="MF_01043">
    <property type="entry name" value="PlsY"/>
    <property type="match status" value="1"/>
</dbReference>
<dbReference type="InterPro" id="IPR003811">
    <property type="entry name" value="G3P_acylTferase_PlsY"/>
</dbReference>
<keyword evidence="9 10" id="KW-1208">Phospholipid metabolism</keyword>
<keyword evidence="7 10" id="KW-0472">Membrane</keyword>
<feature type="transmembrane region" description="Helical" evidence="10">
    <location>
        <begin position="119"/>
        <end position="140"/>
    </location>
</feature>
<dbReference type="PANTHER" id="PTHR30309">
    <property type="entry name" value="INNER MEMBRANE PROTEIN YGIH"/>
    <property type="match status" value="1"/>
</dbReference>
<comment type="catalytic activity">
    <reaction evidence="10">
        <text>an acyl phosphate + sn-glycerol 3-phosphate = a 1-acyl-sn-glycero-3-phosphate + phosphate</text>
        <dbReference type="Rhea" id="RHEA:34075"/>
        <dbReference type="ChEBI" id="CHEBI:43474"/>
        <dbReference type="ChEBI" id="CHEBI:57597"/>
        <dbReference type="ChEBI" id="CHEBI:57970"/>
        <dbReference type="ChEBI" id="CHEBI:59918"/>
        <dbReference type="EC" id="2.3.1.275"/>
    </reaction>
</comment>
<evidence type="ECO:0000256" key="7">
    <source>
        <dbReference type="ARBA" id="ARBA00023136"/>
    </source>
</evidence>
<evidence type="ECO:0000256" key="3">
    <source>
        <dbReference type="ARBA" id="ARBA00022679"/>
    </source>
</evidence>
<feature type="transmembrane region" description="Helical" evidence="10">
    <location>
        <begin position="89"/>
        <end position="107"/>
    </location>
</feature>
<dbReference type="AlphaFoldDB" id="A0A919CQP0"/>
<keyword evidence="2 10" id="KW-0444">Lipid biosynthesis</keyword>
<comment type="pathway">
    <text evidence="10">Lipid metabolism; phospholipid metabolism.</text>
</comment>
<dbReference type="GO" id="GO:0005886">
    <property type="term" value="C:plasma membrane"/>
    <property type="evidence" value="ECO:0007669"/>
    <property type="project" value="UniProtKB-SubCell"/>
</dbReference>
<evidence type="ECO:0000256" key="9">
    <source>
        <dbReference type="ARBA" id="ARBA00023264"/>
    </source>
</evidence>
<organism evidence="11 12">
    <name type="scientific">Thalassobaculum fulvum</name>
    <dbReference type="NCBI Taxonomy" id="1633335"/>
    <lineage>
        <taxon>Bacteria</taxon>
        <taxon>Pseudomonadati</taxon>
        <taxon>Pseudomonadota</taxon>
        <taxon>Alphaproteobacteria</taxon>
        <taxon>Rhodospirillales</taxon>
        <taxon>Thalassobaculaceae</taxon>
        <taxon>Thalassobaculum</taxon>
    </lineage>
</organism>
<protein>
    <recommendedName>
        <fullName evidence="10">Glycerol-3-phosphate acyltransferase</fullName>
    </recommendedName>
    <alternativeName>
        <fullName evidence="10">Acyl-PO4 G3P acyltransferase</fullName>
    </alternativeName>
    <alternativeName>
        <fullName evidence="10">Acyl-phosphate--glycerol-3-phosphate acyltransferase</fullName>
    </alternativeName>
    <alternativeName>
        <fullName evidence="10">G3P acyltransferase</fullName>
        <shortName evidence="10">GPAT</shortName>
        <ecNumber evidence="10">2.3.1.275</ecNumber>
    </alternativeName>
    <alternativeName>
        <fullName evidence="10">Lysophosphatidic acid synthase</fullName>
        <shortName evidence="10">LPA synthase</shortName>
    </alternativeName>
</protein>
<keyword evidence="6 10" id="KW-0443">Lipid metabolism</keyword>
<keyword evidence="1 10" id="KW-1003">Cell membrane</keyword>
<gene>
    <name evidence="10 11" type="primary">plsY</name>
    <name evidence="11" type="ORF">GCM10017083_21780</name>
</gene>
<dbReference type="EC" id="2.3.1.275" evidence="10"/>
<evidence type="ECO:0000313" key="11">
    <source>
        <dbReference type="EMBL" id="GHD49479.1"/>
    </source>
</evidence>
<reference evidence="11" key="1">
    <citation type="journal article" date="2014" name="Int. J. Syst. Evol. Microbiol.">
        <title>Complete genome sequence of Corynebacterium casei LMG S-19264T (=DSM 44701T), isolated from a smear-ripened cheese.</title>
        <authorList>
            <consortium name="US DOE Joint Genome Institute (JGI-PGF)"/>
            <person name="Walter F."/>
            <person name="Albersmeier A."/>
            <person name="Kalinowski J."/>
            <person name="Ruckert C."/>
        </authorList>
    </citation>
    <scope>NUCLEOTIDE SEQUENCE</scope>
    <source>
        <strain evidence="11">KCTC 42651</strain>
    </source>
</reference>
<dbReference type="GO" id="GO:0008654">
    <property type="term" value="P:phospholipid biosynthetic process"/>
    <property type="evidence" value="ECO:0007669"/>
    <property type="project" value="UniProtKB-UniRule"/>
</dbReference>